<dbReference type="Proteomes" id="UP000476411">
    <property type="component" value="Chromosome"/>
</dbReference>
<evidence type="ECO:0000313" key="11">
    <source>
        <dbReference type="Proteomes" id="UP000476411"/>
    </source>
</evidence>
<accession>A0A6B9ZQ00</accession>
<dbReference type="InterPro" id="IPR011990">
    <property type="entry name" value="TPR-like_helical_dom_sf"/>
</dbReference>
<feature type="compositionally biased region" description="Polar residues" evidence="6">
    <location>
        <begin position="623"/>
        <end position="640"/>
    </location>
</feature>
<keyword evidence="3" id="KW-0732">Signal</keyword>
<feature type="region of interest" description="Disordered" evidence="6">
    <location>
        <begin position="615"/>
        <end position="640"/>
    </location>
</feature>
<dbReference type="SUPFAM" id="SSF48452">
    <property type="entry name" value="TPR-like"/>
    <property type="match status" value="1"/>
</dbReference>
<dbReference type="AlphaFoldDB" id="A0A6B9ZQ00"/>
<evidence type="ECO:0000256" key="6">
    <source>
        <dbReference type="SAM" id="MobiDB-lite"/>
    </source>
</evidence>
<proteinExistence type="inferred from homology"/>
<keyword evidence="4 7" id="KW-0472">Membrane</keyword>
<feature type="domain" description="RagB/SusD" evidence="8">
    <location>
        <begin position="348"/>
        <end position="640"/>
    </location>
</feature>
<dbReference type="Pfam" id="PF14322">
    <property type="entry name" value="SusD-like_3"/>
    <property type="match status" value="1"/>
</dbReference>
<keyword evidence="7" id="KW-1133">Transmembrane helix</keyword>
<name>A0A6B9ZQ00_9BACT</name>
<evidence type="ECO:0000256" key="7">
    <source>
        <dbReference type="SAM" id="Phobius"/>
    </source>
</evidence>
<reference evidence="10 11" key="1">
    <citation type="submission" date="2020-01" db="EMBL/GenBank/DDBJ databases">
        <title>Complete genome sequence of Chitinophaga sp. H33E-04 isolated from quinoa roots.</title>
        <authorList>
            <person name="Weon H.-Y."/>
            <person name="Lee S.A."/>
        </authorList>
    </citation>
    <scope>NUCLEOTIDE SEQUENCE [LARGE SCALE GENOMIC DNA]</scope>
    <source>
        <strain evidence="10 11">H33E-04</strain>
    </source>
</reference>
<gene>
    <name evidence="10" type="ORF">GWR21_28130</name>
</gene>
<feature type="domain" description="SusD-like N-terminal" evidence="9">
    <location>
        <begin position="104"/>
        <end position="239"/>
    </location>
</feature>
<keyword evidence="11" id="KW-1185">Reference proteome</keyword>
<dbReference type="GO" id="GO:0009279">
    <property type="term" value="C:cell outer membrane"/>
    <property type="evidence" value="ECO:0007669"/>
    <property type="project" value="UniProtKB-SubCell"/>
</dbReference>
<evidence type="ECO:0000259" key="8">
    <source>
        <dbReference type="Pfam" id="PF07980"/>
    </source>
</evidence>
<feature type="transmembrane region" description="Helical" evidence="7">
    <location>
        <begin position="9"/>
        <end position="28"/>
    </location>
</feature>
<dbReference type="EMBL" id="CP048113">
    <property type="protein sequence ID" value="QHS63315.1"/>
    <property type="molecule type" value="Genomic_DNA"/>
</dbReference>
<evidence type="ECO:0000259" key="9">
    <source>
        <dbReference type="Pfam" id="PF14322"/>
    </source>
</evidence>
<dbReference type="Pfam" id="PF07980">
    <property type="entry name" value="SusD_RagB"/>
    <property type="match status" value="1"/>
</dbReference>
<comment type="similarity">
    <text evidence="2">Belongs to the SusD family.</text>
</comment>
<protein>
    <submittedName>
        <fullName evidence="10">RagB/SusD family nutrient uptake outer membrane protein</fullName>
    </submittedName>
</protein>
<sequence>MNSIKTNRIFIVILMVIMIITGGCSKFLEPEAVSSFDTEYIFDNVQNARKALLGAYMSFSGDYGYGIRISGYWPYDADEIQKGTNPNTNDEGQLLAKYLGIPSNLQITNPFNQMYQGIERANLCIYNIPKMQQYVNGSPQEQAQLKRMHGEALILRAQYYYEICRNFGDVPAQWQPSQYEPDLYKPRTSRDTIYDHLLKDLLEAQHLMPWRMEVMGIGDPVDQRFTKGTAKALRAKIALTRGGYSLSVSQQTMVRPADYLTYYKIARDECAELIANPAQHTLMASYKSLFKDYLLAHNLNDPAGEFIMVASMAFGTNSDSKLGIQTGTRVNGVGGGNLSILPTYFYMFDSTDVRRDITCVPYEITFDTIKTGHAINAINDGKFRKEWVTNPGYVFSAGNSATSSRPAINNSLQNMQLSWPLIRFADVLLWFAEADNELNNGPTAAAIAAVSQVNKRGHGGGYTETPPVIPTDKAGFFKFLVKERLLEFGGEGIRKYDLLRWNLLATAIQETRARLQAWANATDALHPAFPLYSYMEDGPAYARDPAQFPSYLYYMKTPPRSNIDDFNPFLYSFYKPGPVESAPAGLVRVAWWLGGTTVPAAQTFTNAFASGFTPNKSELMPLPQTQRDVNPNLSPQNPGY</sequence>
<dbReference type="KEGG" id="chih:GWR21_28130"/>
<evidence type="ECO:0000256" key="1">
    <source>
        <dbReference type="ARBA" id="ARBA00004442"/>
    </source>
</evidence>
<evidence type="ECO:0000256" key="2">
    <source>
        <dbReference type="ARBA" id="ARBA00006275"/>
    </source>
</evidence>
<dbReference type="Gene3D" id="1.25.40.390">
    <property type="match status" value="1"/>
</dbReference>
<evidence type="ECO:0000313" key="10">
    <source>
        <dbReference type="EMBL" id="QHS63315.1"/>
    </source>
</evidence>
<organism evidence="10 11">
    <name type="scientific">Chitinophaga agri</name>
    <dbReference type="NCBI Taxonomy" id="2703787"/>
    <lineage>
        <taxon>Bacteria</taxon>
        <taxon>Pseudomonadati</taxon>
        <taxon>Bacteroidota</taxon>
        <taxon>Chitinophagia</taxon>
        <taxon>Chitinophagales</taxon>
        <taxon>Chitinophagaceae</taxon>
        <taxon>Chitinophaga</taxon>
    </lineage>
</organism>
<dbReference type="InterPro" id="IPR033985">
    <property type="entry name" value="SusD-like_N"/>
</dbReference>
<evidence type="ECO:0000256" key="3">
    <source>
        <dbReference type="ARBA" id="ARBA00022729"/>
    </source>
</evidence>
<keyword evidence="5" id="KW-0998">Cell outer membrane</keyword>
<evidence type="ECO:0000256" key="5">
    <source>
        <dbReference type="ARBA" id="ARBA00023237"/>
    </source>
</evidence>
<dbReference type="InterPro" id="IPR012944">
    <property type="entry name" value="SusD_RagB_dom"/>
</dbReference>
<evidence type="ECO:0000256" key="4">
    <source>
        <dbReference type="ARBA" id="ARBA00023136"/>
    </source>
</evidence>
<keyword evidence="7" id="KW-0812">Transmembrane</keyword>
<comment type="subcellular location">
    <subcellularLocation>
        <location evidence="1">Cell outer membrane</location>
    </subcellularLocation>
</comment>
<dbReference type="PROSITE" id="PS51257">
    <property type="entry name" value="PROKAR_LIPOPROTEIN"/>
    <property type="match status" value="1"/>
</dbReference>
<dbReference type="RefSeq" id="WP_162335031.1">
    <property type="nucleotide sequence ID" value="NZ_CP048113.1"/>
</dbReference>